<reference evidence="2 3" key="1">
    <citation type="submission" date="2018-02" db="EMBL/GenBank/DDBJ databases">
        <title>The genomes of Aspergillus section Nigri reveals drivers in fungal speciation.</title>
        <authorList>
            <consortium name="DOE Joint Genome Institute"/>
            <person name="Vesth T.C."/>
            <person name="Nybo J."/>
            <person name="Theobald S."/>
            <person name="Brandl J."/>
            <person name="Frisvad J.C."/>
            <person name="Nielsen K.F."/>
            <person name="Lyhne E.K."/>
            <person name="Kogle M.E."/>
            <person name="Kuo A."/>
            <person name="Riley R."/>
            <person name="Clum A."/>
            <person name="Nolan M."/>
            <person name="Lipzen A."/>
            <person name="Salamov A."/>
            <person name="Henrissat B."/>
            <person name="Wiebenga A."/>
            <person name="De vries R.P."/>
            <person name="Grigoriev I.V."/>
            <person name="Mortensen U.H."/>
            <person name="Andersen M.R."/>
            <person name="Baker S.E."/>
        </authorList>
    </citation>
    <scope>NUCLEOTIDE SEQUENCE [LARGE SCALE GENOMIC DNA]</scope>
    <source>
        <strain evidence="2 3">CBS 101889</strain>
    </source>
</reference>
<evidence type="ECO:0000313" key="3">
    <source>
        <dbReference type="Proteomes" id="UP000248961"/>
    </source>
</evidence>
<dbReference type="OrthoDB" id="3049701at2759"/>
<dbReference type="InterPro" id="IPR006440">
    <property type="entry name" value="Doc"/>
</dbReference>
<sequence length="152" mass="16993">MATKTIRFLTASQVQRLHAALVISNAVPTQTGLLESVVPSPMNLKHYAKVEDVFQLAANLAEKLMKNHAFLDGNKRTALLAADMFLKLNGYYLQKVPFAEDTYDRALSNAHVAVVNNQWTAEQLGNYYKSVARPLDSLTAEVMEFRTLATEY</sequence>
<name>A0A395HN90_ASPHC</name>
<evidence type="ECO:0000259" key="1">
    <source>
        <dbReference type="PROSITE" id="PS51459"/>
    </source>
</evidence>
<dbReference type="GO" id="GO:0016301">
    <property type="term" value="F:kinase activity"/>
    <property type="evidence" value="ECO:0007669"/>
    <property type="project" value="InterPro"/>
</dbReference>
<keyword evidence="3" id="KW-1185">Reference proteome</keyword>
<dbReference type="Gene3D" id="1.20.120.1870">
    <property type="entry name" value="Fic/DOC protein, Fido domain"/>
    <property type="match status" value="1"/>
</dbReference>
<evidence type="ECO:0000313" key="2">
    <source>
        <dbReference type="EMBL" id="RAL09230.1"/>
    </source>
</evidence>
<dbReference type="NCBIfam" id="TIGR01550">
    <property type="entry name" value="DOC_P1"/>
    <property type="match status" value="1"/>
</dbReference>
<gene>
    <name evidence="2" type="ORF">BO97DRAFT_187317</name>
</gene>
<dbReference type="PROSITE" id="PS51459">
    <property type="entry name" value="FIDO"/>
    <property type="match status" value="1"/>
</dbReference>
<dbReference type="AlphaFoldDB" id="A0A395HN90"/>
<dbReference type="PANTHER" id="PTHR39426">
    <property type="entry name" value="HOMOLOGY TO DEATH-ON-CURING PROTEIN OF PHAGE P1"/>
    <property type="match status" value="1"/>
</dbReference>
<protein>
    <submittedName>
        <fullName evidence="2">DOC family protein</fullName>
    </submittedName>
</protein>
<dbReference type="VEuPathDB" id="FungiDB:BO97DRAFT_187317"/>
<dbReference type="Proteomes" id="UP000248961">
    <property type="component" value="Unassembled WGS sequence"/>
</dbReference>
<dbReference type="GeneID" id="37194728"/>
<dbReference type="SUPFAM" id="SSF140931">
    <property type="entry name" value="Fic-like"/>
    <property type="match status" value="1"/>
</dbReference>
<organism evidence="2 3">
    <name type="scientific">Aspergillus homomorphus (strain CBS 101889)</name>
    <dbReference type="NCBI Taxonomy" id="1450537"/>
    <lineage>
        <taxon>Eukaryota</taxon>
        <taxon>Fungi</taxon>
        <taxon>Dikarya</taxon>
        <taxon>Ascomycota</taxon>
        <taxon>Pezizomycotina</taxon>
        <taxon>Eurotiomycetes</taxon>
        <taxon>Eurotiomycetidae</taxon>
        <taxon>Eurotiales</taxon>
        <taxon>Aspergillaceae</taxon>
        <taxon>Aspergillus</taxon>
        <taxon>Aspergillus subgen. Circumdati</taxon>
    </lineage>
</organism>
<proteinExistence type="predicted"/>
<dbReference type="PANTHER" id="PTHR39426:SF1">
    <property type="entry name" value="HOMOLOGY TO DEATH-ON-CURING PROTEIN OF PHAGE P1"/>
    <property type="match status" value="1"/>
</dbReference>
<dbReference type="Pfam" id="PF02661">
    <property type="entry name" value="Fic"/>
    <property type="match status" value="1"/>
</dbReference>
<dbReference type="InterPro" id="IPR003812">
    <property type="entry name" value="Fido"/>
</dbReference>
<dbReference type="InterPro" id="IPR036597">
    <property type="entry name" value="Fido-like_dom_sf"/>
</dbReference>
<accession>A0A395HN90</accession>
<dbReference type="STRING" id="1450537.A0A395HN90"/>
<dbReference type="EMBL" id="KZ824306">
    <property type="protein sequence ID" value="RAL09230.1"/>
    <property type="molecule type" value="Genomic_DNA"/>
</dbReference>
<dbReference type="InterPro" id="IPR053737">
    <property type="entry name" value="Type_II_TA_Toxin"/>
</dbReference>
<dbReference type="RefSeq" id="XP_025548384.1">
    <property type="nucleotide sequence ID" value="XM_025690439.1"/>
</dbReference>
<feature type="domain" description="Fido" evidence="1">
    <location>
        <begin position="9"/>
        <end position="130"/>
    </location>
</feature>